<dbReference type="CDD" id="cd21631">
    <property type="entry name" value="RHH_CopG_NikR-like"/>
    <property type="match status" value="1"/>
</dbReference>
<comment type="caution">
    <text evidence="2">The sequence shown here is derived from an EMBL/GenBank/DDBJ whole genome shotgun (WGS) entry which is preliminary data.</text>
</comment>
<proteinExistence type="predicted"/>
<organism evidence="2 3">
    <name type="scientific">Thiothrix lacustris</name>
    <dbReference type="NCBI Taxonomy" id="525917"/>
    <lineage>
        <taxon>Bacteria</taxon>
        <taxon>Pseudomonadati</taxon>
        <taxon>Pseudomonadota</taxon>
        <taxon>Gammaproteobacteria</taxon>
        <taxon>Thiotrichales</taxon>
        <taxon>Thiotrichaceae</taxon>
        <taxon>Thiothrix</taxon>
    </lineage>
</organism>
<dbReference type="Pfam" id="PF01402">
    <property type="entry name" value="RHH_1"/>
    <property type="match status" value="1"/>
</dbReference>
<evidence type="ECO:0000259" key="1">
    <source>
        <dbReference type="Pfam" id="PF01402"/>
    </source>
</evidence>
<dbReference type="AlphaFoldDB" id="A0A1Y1QAP0"/>
<feature type="domain" description="Ribbon-helix-helix protein CopG" evidence="1">
    <location>
        <begin position="2"/>
        <end position="41"/>
    </location>
</feature>
<reference evidence="2 3" key="1">
    <citation type="submission" date="2017-01" db="EMBL/GenBank/DDBJ databases">
        <title>Novel large sulfur bacteria in the metagenomes of groundwater-fed chemosynthetic microbial mats in the Lake Huron basin.</title>
        <authorList>
            <person name="Sharrar A.M."/>
            <person name="Flood B.E."/>
            <person name="Bailey J.V."/>
            <person name="Jones D.S."/>
            <person name="Biddanda B."/>
            <person name="Ruberg S.A."/>
            <person name="Marcus D.N."/>
            <person name="Dick G.J."/>
        </authorList>
    </citation>
    <scope>NUCLEOTIDE SEQUENCE [LARGE SCALE GENOMIC DNA]</scope>
    <source>
        <strain evidence="2">A8</strain>
    </source>
</reference>
<accession>A0A1Y1QAP0</accession>
<dbReference type="GO" id="GO:0006355">
    <property type="term" value="P:regulation of DNA-templated transcription"/>
    <property type="evidence" value="ECO:0007669"/>
    <property type="project" value="InterPro"/>
</dbReference>
<dbReference type="EMBL" id="MTEJ01000587">
    <property type="protein sequence ID" value="OQX01329.1"/>
    <property type="molecule type" value="Genomic_DNA"/>
</dbReference>
<gene>
    <name evidence="2" type="ORF">BWK73_46395</name>
</gene>
<protein>
    <submittedName>
        <fullName evidence="2">CopG family transcriptional regulator</fullName>
    </submittedName>
</protein>
<dbReference type="Proteomes" id="UP000192491">
    <property type="component" value="Unassembled WGS sequence"/>
</dbReference>
<evidence type="ECO:0000313" key="3">
    <source>
        <dbReference type="Proteomes" id="UP000192491"/>
    </source>
</evidence>
<dbReference type="InterPro" id="IPR002145">
    <property type="entry name" value="CopG"/>
</dbReference>
<dbReference type="InterPro" id="IPR013321">
    <property type="entry name" value="Arc_rbn_hlx_hlx"/>
</dbReference>
<sequence length="72" mass="8454">MRTIIDIPDTQLDLLNIFAIQAKISRAELIRRAVADYLQRYATVAKDDAFGLWQQRGEDGLAYQQRLREEWD</sequence>
<name>A0A1Y1QAP0_9GAMM</name>
<dbReference type="Gene3D" id="1.10.1220.10">
    <property type="entry name" value="Met repressor-like"/>
    <property type="match status" value="1"/>
</dbReference>
<evidence type="ECO:0000313" key="2">
    <source>
        <dbReference type="EMBL" id="OQX01329.1"/>
    </source>
</evidence>